<comment type="similarity">
    <text evidence="1">Belongs to the SCO1/2 family.</text>
</comment>
<dbReference type="RefSeq" id="WP_252917576.1">
    <property type="nucleotide sequence ID" value="NZ_JAAAML010000005.1"/>
</dbReference>
<dbReference type="InterPro" id="IPR013766">
    <property type="entry name" value="Thioredoxin_domain"/>
</dbReference>
<evidence type="ECO:0000313" key="4">
    <source>
        <dbReference type="EMBL" id="MCO6410944.1"/>
    </source>
</evidence>
<dbReference type="PANTHER" id="PTHR12151">
    <property type="entry name" value="ELECTRON TRANSPORT PROTIN SCO1/SENC FAMILY MEMBER"/>
    <property type="match status" value="1"/>
</dbReference>
<dbReference type="PROSITE" id="PS51352">
    <property type="entry name" value="THIOREDOXIN_2"/>
    <property type="match status" value="1"/>
</dbReference>
<accession>A0ABT1CXK1</accession>
<protein>
    <submittedName>
        <fullName evidence="4">SCO family protein</fullName>
    </submittedName>
</protein>
<evidence type="ECO:0000256" key="1">
    <source>
        <dbReference type="ARBA" id="ARBA00010996"/>
    </source>
</evidence>
<keyword evidence="2" id="KW-0186">Copper</keyword>
<dbReference type="EMBL" id="JAAAML010000005">
    <property type="protein sequence ID" value="MCO6410944.1"/>
    <property type="molecule type" value="Genomic_DNA"/>
</dbReference>
<dbReference type="PANTHER" id="PTHR12151:SF25">
    <property type="entry name" value="LINALOOL DEHYDRATASE_ISOMERASE DOMAIN-CONTAINING PROTEIN"/>
    <property type="match status" value="1"/>
</dbReference>
<evidence type="ECO:0000256" key="2">
    <source>
        <dbReference type="ARBA" id="ARBA00023008"/>
    </source>
</evidence>
<organism evidence="4 5">
    <name type="scientific">Hoeflea alexandrii</name>
    <dbReference type="NCBI Taxonomy" id="288436"/>
    <lineage>
        <taxon>Bacteria</taxon>
        <taxon>Pseudomonadati</taxon>
        <taxon>Pseudomonadota</taxon>
        <taxon>Alphaproteobacteria</taxon>
        <taxon>Hyphomicrobiales</taxon>
        <taxon>Rhizobiaceae</taxon>
        <taxon>Hoeflea</taxon>
    </lineage>
</organism>
<dbReference type="Gene3D" id="3.40.30.10">
    <property type="entry name" value="Glutaredoxin"/>
    <property type="match status" value="1"/>
</dbReference>
<dbReference type="Proteomes" id="UP001320715">
    <property type="component" value="Unassembled WGS sequence"/>
</dbReference>
<evidence type="ECO:0000313" key="5">
    <source>
        <dbReference type="Proteomes" id="UP001320715"/>
    </source>
</evidence>
<comment type="caution">
    <text evidence="4">The sequence shown here is derived from an EMBL/GenBank/DDBJ whole genome shotgun (WGS) entry which is preliminary data.</text>
</comment>
<evidence type="ECO:0000259" key="3">
    <source>
        <dbReference type="PROSITE" id="PS51352"/>
    </source>
</evidence>
<reference evidence="4 5" key="1">
    <citation type="submission" date="2020-01" db="EMBL/GenBank/DDBJ databases">
        <title>Genomes of bacteria type strains.</title>
        <authorList>
            <person name="Chen J."/>
            <person name="Zhu S."/>
            <person name="Yang J."/>
        </authorList>
    </citation>
    <scope>NUCLEOTIDE SEQUENCE [LARGE SCALE GENOMIC DNA]</scope>
    <source>
        <strain evidence="4 5">DSM 16655</strain>
    </source>
</reference>
<dbReference type="CDD" id="cd02968">
    <property type="entry name" value="SCO"/>
    <property type="match status" value="1"/>
</dbReference>
<keyword evidence="5" id="KW-1185">Reference proteome</keyword>
<name>A0ABT1CXK1_9HYPH</name>
<proteinExistence type="inferred from homology"/>
<feature type="domain" description="Thioredoxin" evidence="3">
    <location>
        <begin position="47"/>
        <end position="212"/>
    </location>
</feature>
<sequence length="212" mass="23836">MTSSRTTQLRRIRYGLWLLVAASALALGGAYFVRTIDFRDPSSPLTVGEAAVHSEFSLLDHNGTRVTEADFQRRWQLVFFGFTHCPDICPTTLAYMAEVLDRLGTESQRIAPFFITVDPTRDTPAVMKEYVQAFHPDLIGLTGTEAETAAAAYAFRVYYEKMEEASAPDGYLMAHSGHMYLMTPEGRYEAVFREGEQSAQELASQIITRMNR</sequence>
<dbReference type="InterPro" id="IPR003782">
    <property type="entry name" value="SCO1/SenC"/>
</dbReference>
<dbReference type="SUPFAM" id="SSF52833">
    <property type="entry name" value="Thioredoxin-like"/>
    <property type="match status" value="1"/>
</dbReference>
<dbReference type="Pfam" id="PF02630">
    <property type="entry name" value="SCO1-SenC"/>
    <property type="match status" value="1"/>
</dbReference>
<gene>
    <name evidence="4" type="ORF">GTW23_22400</name>
</gene>
<dbReference type="InterPro" id="IPR036249">
    <property type="entry name" value="Thioredoxin-like_sf"/>
</dbReference>